<feature type="chain" id="PRO_5038931981" evidence="1">
    <location>
        <begin position="22"/>
        <end position="486"/>
    </location>
</feature>
<evidence type="ECO:0000313" key="3">
    <source>
        <dbReference type="Proteomes" id="UP000823915"/>
    </source>
</evidence>
<dbReference type="PANTHER" id="PTHR43649:SF12">
    <property type="entry name" value="DIACETYLCHITOBIOSE BINDING PROTEIN DASA"/>
    <property type="match status" value="1"/>
</dbReference>
<evidence type="ECO:0000313" key="2">
    <source>
        <dbReference type="EMBL" id="HIY25597.1"/>
    </source>
</evidence>
<dbReference type="PROSITE" id="PS51257">
    <property type="entry name" value="PROKAR_LIPOPROTEIN"/>
    <property type="match status" value="1"/>
</dbReference>
<gene>
    <name evidence="2" type="ORF">H9838_00295</name>
</gene>
<evidence type="ECO:0000256" key="1">
    <source>
        <dbReference type="SAM" id="SignalP"/>
    </source>
</evidence>
<dbReference type="PANTHER" id="PTHR43649">
    <property type="entry name" value="ARABINOSE-BINDING PROTEIN-RELATED"/>
    <property type="match status" value="1"/>
</dbReference>
<accession>A0A9D1YBF2</accession>
<name>A0A9D1YBF2_9FIRM</name>
<dbReference type="Gene3D" id="3.40.190.10">
    <property type="entry name" value="Periplasmic binding protein-like II"/>
    <property type="match status" value="1"/>
</dbReference>
<dbReference type="AlphaFoldDB" id="A0A9D1YBF2"/>
<feature type="signal peptide" evidence="1">
    <location>
        <begin position="1"/>
        <end position="21"/>
    </location>
</feature>
<protein>
    <submittedName>
        <fullName evidence="2">Extracellular solute-binding protein</fullName>
    </submittedName>
</protein>
<dbReference type="InterPro" id="IPR006059">
    <property type="entry name" value="SBP"/>
</dbReference>
<comment type="caution">
    <text evidence="2">The sequence shown here is derived from an EMBL/GenBank/DDBJ whole genome shotgun (WGS) entry which is preliminary data.</text>
</comment>
<dbReference type="EMBL" id="DXDU01000007">
    <property type="protein sequence ID" value="HIY25597.1"/>
    <property type="molecule type" value="Genomic_DNA"/>
</dbReference>
<organism evidence="2 3">
    <name type="scientific">Candidatus Acutalibacter pullistercoris</name>
    <dbReference type="NCBI Taxonomy" id="2838418"/>
    <lineage>
        <taxon>Bacteria</taxon>
        <taxon>Bacillati</taxon>
        <taxon>Bacillota</taxon>
        <taxon>Clostridia</taxon>
        <taxon>Eubacteriales</taxon>
        <taxon>Acutalibacteraceae</taxon>
        <taxon>Acutalibacter</taxon>
    </lineage>
</organism>
<reference evidence="2" key="1">
    <citation type="journal article" date="2021" name="PeerJ">
        <title>Extensive microbial diversity within the chicken gut microbiome revealed by metagenomics and culture.</title>
        <authorList>
            <person name="Gilroy R."/>
            <person name="Ravi A."/>
            <person name="Getino M."/>
            <person name="Pursley I."/>
            <person name="Horton D.L."/>
            <person name="Alikhan N.F."/>
            <person name="Baker D."/>
            <person name="Gharbi K."/>
            <person name="Hall N."/>
            <person name="Watson M."/>
            <person name="Adriaenssens E.M."/>
            <person name="Foster-Nyarko E."/>
            <person name="Jarju S."/>
            <person name="Secka A."/>
            <person name="Antonio M."/>
            <person name="Oren A."/>
            <person name="Chaudhuri R.R."/>
            <person name="La Ragione R."/>
            <person name="Hildebrand F."/>
            <person name="Pallen M.J."/>
        </authorList>
    </citation>
    <scope>NUCLEOTIDE SEQUENCE</scope>
    <source>
        <strain evidence="2">1282</strain>
    </source>
</reference>
<reference evidence="2" key="2">
    <citation type="submission" date="2021-04" db="EMBL/GenBank/DDBJ databases">
        <authorList>
            <person name="Gilroy R."/>
        </authorList>
    </citation>
    <scope>NUCLEOTIDE SEQUENCE</scope>
    <source>
        <strain evidence="2">1282</strain>
    </source>
</reference>
<dbReference type="Pfam" id="PF01547">
    <property type="entry name" value="SBP_bac_1"/>
    <property type="match status" value="1"/>
</dbReference>
<sequence length="486" mass="53090">MKKRVLALALAGCLLFGGVGCQGEQEKIYSQAMGESSASQEEAQESGEELSGELTILSVYDFGLDLTAKQFEKLHPGVKINVEVGVESVGDYGKAEPWDQFMEELATRLMSGDGPDILLDPGVFTPKQYHQSGVAYNLLEWMDSDPEFHREDYFENVLEAYEVEGAQYALPTSVGLTPLYLNKTLCDAAGVSFSPWEIVDYTELLDIWREADSQSLLDPAFTLEYEDQRGPFELFYSQEMPTFIDGKAGTCSFDSPEFIQYLEDTKSIPSNRTMADGALVLGGPDLVEAFGNANQGKNTSLLLLVPADLGSLTTVMDVPENVVGPLVLGSSGGGVFCSSSCLVVPTSCADPDLAWEYLKFCVAPVEEASYYSIYQPEGSVDIAYGSFPLAKQNLAAYGEVYAKAAVYQKTHKNIKGFDPTTMDSAVPEGLFSQLEQVFSSYTLGDTLGRVGDILLPVMQQYYDTDTLSAQECAEELQGKVEIWLSE</sequence>
<proteinExistence type="predicted"/>
<dbReference type="InterPro" id="IPR050490">
    <property type="entry name" value="Bact_solute-bd_prot1"/>
</dbReference>
<keyword evidence="1" id="KW-0732">Signal</keyword>
<dbReference type="Proteomes" id="UP000823915">
    <property type="component" value="Unassembled WGS sequence"/>
</dbReference>
<dbReference type="SUPFAM" id="SSF53850">
    <property type="entry name" value="Periplasmic binding protein-like II"/>
    <property type="match status" value="1"/>
</dbReference>